<gene>
    <name evidence="1" type="ORF">K461DRAFT_288268</name>
</gene>
<dbReference type="Pfam" id="PF00106">
    <property type="entry name" value="adh_short"/>
    <property type="match status" value="1"/>
</dbReference>
<dbReference type="GO" id="GO:0016616">
    <property type="term" value="F:oxidoreductase activity, acting on the CH-OH group of donors, NAD or NADP as acceptor"/>
    <property type="evidence" value="ECO:0007669"/>
    <property type="project" value="TreeGrafter"/>
</dbReference>
<sequence>MPRRILISGAASGLGFQFLRSYSEDPSNHIIAIDKQPLPPAASRRGNIEYLETDITSDFAIRRLRSHLGETSLDLVIHSAGVRGLVPRVEDENPDDVAACETLQVMNADTLTRTFETNAVGTFSLVRCLLPNLKLSSDAKVIIMSSRMGSISQNTTGSAYAYRASKAALNAIIKSFSIDEPDIVFILCHPGRVETNLVKCKEEGAMSVNQSVSGMIPWIERWNKSDSGKFFDRSGESIKW</sequence>
<dbReference type="EMBL" id="ML996092">
    <property type="protein sequence ID" value="KAF2148803.1"/>
    <property type="molecule type" value="Genomic_DNA"/>
</dbReference>
<name>A0A9P4IXZ1_9PEZI</name>
<proteinExistence type="predicted"/>
<dbReference type="Gene3D" id="3.40.50.720">
    <property type="entry name" value="NAD(P)-binding Rossmann-like Domain"/>
    <property type="match status" value="1"/>
</dbReference>
<evidence type="ECO:0000313" key="2">
    <source>
        <dbReference type="Proteomes" id="UP000799439"/>
    </source>
</evidence>
<dbReference type="Proteomes" id="UP000799439">
    <property type="component" value="Unassembled WGS sequence"/>
</dbReference>
<evidence type="ECO:0000313" key="1">
    <source>
        <dbReference type="EMBL" id="KAF2148803.1"/>
    </source>
</evidence>
<reference evidence="1" key="1">
    <citation type="journal article" date="2020" name="Stud. Mycol.">
        <title>101 Dothideomycetes genomes: a test case for predicting lifestyles and emergence of pathogens.</title>
        <authorList>
            <person name="Haridas S."/>
            <person name="Albert R."/>
            <person name="Binder M."/>
            <person name="Bloem J."/>
            <person name="Labutti K."/>
            <person name="Salamov A."/>
            <person name="Andreopoulos B."/>
            <person name="Baker S."/>
            <person name="Barry K."/>
            <person name="Bills G."/>
            <person name="Bluhm B."/>
            <person name="Cannon C."/>
            <person name="Castanera R."/>
            <person name="Culley D."/>
            <person name="Daum C."/>
            <person name="Ezra D."/>
            <person name="Gonzalez J."/>
            <person name="Henrissat B."/>
            <person name="Kuo A."/>
            <person name="Liang C."/>
            <person name="Lipzen A."/>
            <person name="Lutzoni F."/>
            <person name="Magnuson J."/>
            <person name="Mondo S."/>
            <person name="Nolan M."/>
            <person name="Ohm R."/>
            <person name="Pangilinan J."/>
            <person name="Park H.-J."/>
            <person name="Ramirez L."/>
            <person name="Alfaro M."/>
            <person name="Sun H."/>
            <person name="Tritt A."/>
            <person name="Yoshinaga Y."/>
            <person name="Zwiers L.-H."/>
            <person name="Turgeon B."/>
            <person name="Goodwin S."/>
            <person name="Spatafora J."/>
            <person name="Crous P."/>
            <person name="Grigoriev I."/>
        </authorList>
    </citation>
    <scope>NUCLEOTIDE SEQUENCE</scope>
    <source>
        <strain evidence="1">CBS 260.36</strain>
    </source>
</reference>
<dbReference type="InterPro" id="IPR002347">
    <property type="entry name" value="SDR_fam"/>
</dbReference>
<dbReference type="InterPro" id="IPR036291">
    <property type="entry name" value="NAD(P)-bd_dom_sf"/>
</dbReference>
<dbReference type="InterPro" id="IPR052184">
    <property type="entry name" value="SDR_enzymes"/>
</dbReference>
<comment type="caution">
    <text evidence="1">The sequence shown here is derived from an EMBL/GenBank/DDBJ whole genome shotgun (WGS) entry which is preliminary data.</text>
</comment>
<protein>
    <submittedName>
        <fullName evidence="1">NAD(P)-binding protein</fullName>
    </submittedName>
</protein>
<dbReference type="PRINTS" id="PR00081">
    <property type="entry name" value="GDHRDH"/>
</dbReference>
<dbReference type="CDD" id="cd05325">
    <property type="entry name" value="carb_red_sniffer_like_SDR_c"/>
    <property type="match status" value="1"/>
</dbReference>
<accession>A0A9P4IXZ1</accession>
<keyword evidence="2" id="KW-1185">Reference proteome</keyword>
<organism evidence="1 2">
    <name type="scientific">Myriangium duriaei CBS 260.36</name>
    <dbReference type="NCBI Taxonomy" id="1168546"/>
    <lineage>
        <taxon>Eukaryota</taxon>
        <taxon>Fungi</taxon>
        <taxon>Dikarya</taxon>
        <taxon>Ascomycota</taxon>
        <taxon>Pezizomycotina</taxon>
        <taxon>Dothideomycetes</taxon>
        <taxon>Dothideomycetidae</taxon>
        <taxon>Myriangiales</taxon>
        <taxon>Myriangiaceae</taxon>
        <taxon>Myriangium</taxon>
    </lineage>
</organism>
<dbReference type="AlphaFoldDB" id="A0A9P4IXZ1"/>
<dbReference type="OrthoDB" id="5296at2759"/>
<dbReference type="SUPFAM" id="SSF51735">
    <property type="entry name" value="NAD(P)-binding Rossmann-fold domains"/>
    <property type="match status" value="1"/>
</dbReference>
<dbReference type="PANTHER" id="PTHR45458">
    <property type="entry name" value="SHORT-CHAIN DEHYDROGENASE/REDUCTASE SDR"/>
    <property type="match status" value="1"/>
</dbReference>
<dbReference type="PANTHER" id="PTHR45458:SF1">
    <property type="entry name" value="SHORT CHAIN DEHYDROGENASE"/>
    <property type="match status" value="1"/>
</dbReference>